<protein>
    <submittedName>
        <fullName evidence="1">Uncharacterized protein</fullName>
    </submittedName>
</protein>
<dbReference type="Proteomes" id="UP000286954">
    <property type="component" value="Chromosome"/>
</dbReference>
<dbReference type="KEGG" id="gak:X907_1740"/>
<keyword evidence="2" id="KW-1185">Reference proteome</keyword>
<sequence length="132" mass="14518">MTARAFLKAWHEAVAAKDASAMSAIIADGCELHSPVVWKPSADKAYVVHILAGVIAAIDDFAYRREWIDGDEILLEFTGTVGGKGLVGFDKITLDSEGRMTRLEVLIRPLNTLTEFAMRMREHALTFKPEAA</sequence>
<name>A0A3T0EA46_9PROT</name>
<dbReference type="OrthoDB" id="1163083at2"/>
<dbReference type="RefSeq" id="WP_127567082.1">
    <property type="nucleotide sequence ID" value="NZ_BMFB01000003.1"/>
</dbReference>
<dbReference type="Gene3D" id="3.10.450.50">
    <property type="match status" value="1"/>
</dbReference>
<proteinExistence type="predicted"/>
<dbReference type="SUPFAM" id="SSF54427">
    <property type="entry name" value="NTF2-like"/>
    <property type="match status" value="1"/>
</dbReference>
<accession>A0A3T0EA46</accession>
<reference evidence="1 2" key="1">
    <citation type="submission" date="2016-12" db="EMBL/GenBank/DDBJ databases">
        <title>The genome of dimorphic prosthecate Glycocaulis alkaliphilus 6b-8t, isolated from crude oil dictates its adaptability in petroleum environments.</title>
        <authorList>
            <person name="Wu X.-L."/>
            <person name="Geng S."/>
        </authorList>
    </citation>
    <scope>NUCLEOTIDE SEQUENCE [LARGE SCALE GENOMIC DNA]</scope>
    <source>
        <strain evidence="1 2">6B-8</strain>
    </source>
</reference>
<gene>
    <name evidence="1" type="ORF">X907_1740</name>
</gene>
<evidence type="ECO:0000313" key="1">
    <source>
        <dbReference type="EMBL" id="AZU04271.1"/>
    </source>
</evidence>
<dbReference type="InterPro" id="IPR032710">
    <property type="entry name" value="NTF2-like_dom_sf"/>
</dbReference>
<dbReference type="AlphaFoldDB" id="A0A3T0EA46"/>
<organism evidence="1 2">
    <name type="scientific">Glycocaulis alkaliphilus</name>
    <dbReference type="NCBI Taxonomy" id="1434191"/>
    <lineage>
        <taxon>Bacteria</taxon>
        <taxon>Pseudomonadati</taxon>
        <taxon>Pseudomonadota</taxon>
        <taxon>Alphaproteobacteria</taxon>
        <taxon>Maricaulales</taxon>
        <taxon>Maricaulaceae</taxon>
        <taxon>Glycocaulis</taxon>
    </lineage>
</organism>
<evidence type="ECO:0000313" key="2">
    <source>
        <dbReference type="Proteomes" id="UP000286954"/>
    </source>
</evidence>
<dbReference type="EMBL" id="CP018911">
    <property type="protein sequence ID" value="AZU04271.1"/>
    <property type="molecule type" value="Genomic_DNA"/>
</dbReference>